<sequence>MKEDAWEQPPGLGICPLDTLFNACTTIHRWLSLQDDNVAVLHVRGFSGAGLTFLALMAACFLLFNVECRSLEVALAMMPDLKLQRVFTQTDAPFLQRARRHFGEAQLRYGRYFQQIVTLGTLPALRKHRLTLSRPDRLNSPVADPPEAFLVIYQRGRLSWADEAAAQGGEASFSVDMALNGDVVIALWRGDQMRPWDKPTWSYAFHTAFVHPGVLRFTADNLDLQESTAIADGLAVDLMLEEDNAPLDNPSRGAHDGALDVSHLRSDWMALVAGVQGARPRSNAMQSRRVLEEMLPFVRPDLAPAALQQNAAQAPKAPATDPPKRPPPPPPPLKKAAKAGKPTPEPAPGMSNESVQAVPSVTAVASDVGASGSMDKKATEVLKVAGLARANNVAIMLTQFTHFKHAANIRSALLSCAPLSVEHLGLLCQMAPTEEEAKTMAAWLSKPGHSIAQLSGPERFLAVMAAVPRTRAKCVALLFRAQLPGLVSDVRESQQLRLVLAVALQVGNALNEGSHLCDAKAVRIESLLKMADLRMTNANSKASEQRNGAVADKLGASRSHCDKYWGLLRRLQNESREIWLKP</sequence>
<feature type="domain" description="FH2" evidence="3">
    <location>
        <begin position="373"/>
        <end position="538"/>
    </location>
</feature>
<organism evidence="4 5">
    <name type="scientific">Coccomyxa subellipsoidea</name>
    <dbReference type="NCBI Taxonomy" id="248742"/>
    <lineage>
        <taxon>Eukaryota</taxon>
        <taxon>Viridiplantae</taxon>
        <taxon>Chlorophyta</taxon>
        <taxon>core chlorophytes</taxon>
        <taxon>Trebouxiophyceae</taxon>
        <taxon>Trebouxiophyceae incertae sedis</taxon>
        <taxon>Coccomyxaceae</taxon>
        <taxon>Coccomyxa</taxon>
    </lineage>
</organism>
<dbReference type="Proteomes" id="UP001491310">
    <property type="component" value="Unassembled WGS sequence"/>
</dbReference>
<dbReference type="InterPro" id="IPR015425">
    <property type="entry name" value="FH2_Formin"/>
</dbReference>
<comment type="similarity">
    <text evidence="1">Belongs to the formin-like family. Class-II subfamily.</text>
</comment>
<dbReference type="EMBL" id="JALJOT010000004">
    <property type="protein sequence ID" value="KAK9915668.1"/>
    <property type="molecule type" value="Genomic_DNA"/>
</dbReference>
<proteinExistence type="inferred from homology"/>
<evidence type="ECO:0000256" key="2">
    <source>
        <dbReference type="SAM" id="MobiDB-lite"/>
    </source>
</evidence>
<gene>
    <name evidence="4" type="ORF">WJX75_002457</name>
</gene>
<name>A0ABR2YV33_9CHLO</name>
<dbReference type="Gene3D" id="3.90.190.10">
    <property type="entry name" value="Protein tyrosine phosphatase superfamily"/>
    <property type="match status" value="1"/>
</dbReference>
<evidence type="ECO:0000313" key="4">
    <source>
        <dbReference type="EMBL" id="KAK9915668.1"/>
    </source>
</evidence>
<dbReference type="Gene3D" id="2.60.40.1110">
    <property type="match status" value="1"/>
</dbReference>
<keyword evidence="5" id="KW-1185">Reference proteome</keyword>
<dbReference type="InterPro" id="IPR042201">
    <property type="entry name" value="FH2_Formin_sf"/>
</dbReference>
<dbReference type="InterPro" id="IPR029021">
    <property type="entry name" value="Prot-tyrosine_phosphatase-like"/>
</dbReference>
<evidence type="ECO:0000259" key="3">
    <source>
        <dbReference type="Pfam" id="PF02181"/>
    </source>
</evidence>
<dbReference type="Gene3D" id="1.20.58.2220">
    <property type="entry name" value="Formin, FH2 domain"/>
    <property type="match status" value="1"/>
</dbReference>
<dbReference type="SUPFAM" id="SSF101447">
    <property type="entry name" value="Formin homology 2 domain (FH2 domain)"/>
    <property type="match status" value="1"/>
</dbReference>
<feature type="region of interest" description="Disordered" evidence="2">
    <location>
        <begin position="308"/>
        <end position="355"/>
    </location>
</feature>
<feature type="compositionally biased region" description="Low complexity" evidence="2">
    <location>
        <begin position="308"/>
        <end position="319"/>
    </location>
</feature>
<dbReference type="PANTHER" id="PTHR45733">
    <property type="entry name" value="FORMIN-J"/>
    <property type="match status" value="1"/>
</dbReference>
<evidence type="ECO:0000256" key="1">
    <source>
        <dbReference type="ARBA" id="ARBA00006468"/>
    </source>
</evidence>
<accession>A0ABR2YV33</accession>
<reference evidence="4 5" key="1">
    <citation type="journal article" date="2024" name="Nat. Commun.">
        <title>Phylogenomics reveals the evolutionary origins of lichenization in chlorophyte algae.</title>
        <authorList>
            <person name="Puginier C."/>
            <person name="Libourel C."/>
            <person name="Otte J."/>
            <person name="Skaloud P."/>
            <person name="Haon M."/>
            <person name="Grisel S."/>
            <person name="Petersen M."/>
            <person name="Berrin J.G."/>
            <person name="Delaux P.M."/>
            <person name="Dal Grande F."/>
            <person name="Keller J."/>
        </authorList>
    </citation>
    <scope>NUCLEOTIDE SEQUENCE [LARGE SCALE GENOMIC DNA]</scope>
    <source>
        <strain evidence="4 5">SAG 216-7</strain>
    </source>
</reference>
<protein>
    <recommendedName>
        <fullName evidence="3">FH2 domain-containing protein</fullName>
    </recommendedName>
</protein>
<dbReference type="Pfam" id="PF02181">
    <property type="entry name" value="FH2"/>
    <property type="match status" value="1"/>
</dbReference>
<dbReference type="PANTHER" id="PTHR45733:SF8">
    <property type="entry name" value="FORMIN-J"/>
    <property type="match status" value="1"/>
</dbReference>
<comment type="caution">
    <text evidence="4">The sequence shown here is derived from an EMBL/GenBank/DDBJ whole genome shotgun (WGS) entry which is preliminary data.</text>
</comment>
<dbReference type="InterPro" id="IPR051144">
    <property type="entry name" value="Formin_homology_domain"/>
</dbReference>
<evidence type="ECO:0000313" key="5">
    <source>
        <dbReference type="Proteomes" id="UP001491310"/>
    </source>
</evidence>